<dbReference type="Proteomes" id="UP000649617">
    <property type="component" value="Unassembled WGS sequence"/>
</dbReference>
<reference evidence="1" key="1">
    <citation type="submission" date="2021-02" db="EMBL/GenBank/DDBJ databases">
        <authorList>
            <person name="Dougan E. K."/>
            <person name="Rhodes N."/>
            <person name="Thang M."/>
            <person name="Chan C."/>
        </authorList>
    </citation>
    <scope>NUCLEOTIDE SEQUENCE</scope>
</reference>
<gene>
    <name evidence="1" type="ORF">SPIL2461_LOCUS773</name>
</gene>
<comment type="caution">
    <text evidence="1">The sequence shown here is derived from an EMBL/GenBank/DDBJ whole genome shotgun (WGS) entry which is preliminary data.</text>
</comment>
<accession>A0A812IPW9</accession>
<proteinExistence type="predicted"/>
<organism evidence="1 2">
    <name type="scientific">Symbiodinium pilosum</name>
    <name type="common">Dinoflagellate</name>
    <dbReference type="NCBI Taxonomy" id="2952"/>
    <lineage>
        <taxon>Eukaryota</taxon>
        <taxon>Sar</taxon>
        <taxon>Alveolata</taxon>
        <taxon>Dinophyceae</taxon>
        <taxon>Suessiales</taxon>
        <taxon>Symbiodiniaceae</taxon>
        <taxon>Symbiodinium</taxon>
    </lineage>
</organism>
<dbReference type="EMBL" id="CAJNIZ010000672">
    <property type="protein sequence ID" value="CAE7172285.1"/>
    <property type="molecule type" value="Genomic_DNA"/>
</dbReference>
<name>A0A812IPW9_SYMPI</name>
<evidence type="ECO:0000313" key="1">
    <source>
        <dbReference type="EMBL" id="CAE7172285.1"/>
    </source>
</evidence>
<protein>
    <submittedName>
        <fullName evidence="1">Uncharacterized protein</fullName>
    </submittedName>
</protein>
<feature type="non-terminal residue" evidence="1">
    <location>
        <position position="50"/>
    </location>
</feature>
<dbReference type="AlphaFoldDB" id="A0A812IPW9"/>
<evidence type="ECO:0000313" key="2">
    <source>
        <dbReference type="Proteomes" id="UP000649617"/>
    </source>
</evidence>
<keyword evidence="2" id="KW-1185">Reference proteome</keyword>
<sequence>ASAMGPACTRHGMAGAIGEEAGRVSVTGIGAEGAASNAITLAHNLQFLVG</sequence>